<dbReference type="EMBL" id="PQWB01000153">
    <property type="protein sequence ID" value="POZ60231.1"/>
    <property type="molecule type" value="Genomic_DNA"/>
</dbReference>
<dbReference type="Proteomes" id="UP000237082">
    <property type="component" value="Unassembled WGS sequence"/>
</dbReference>
<proteinExistence type="predicted"/>
<organism evidence="1 2">
    <name type="scientific">Chromobacterium alticapitis</name>
    <dbReference type="NCBI Taxonomy" id="2073169"/>
    <lineage>
        <taxon>Bacteria</taxon>
        <taxon>Pseudomonadati</taxon>
        <taxon>Pseudomonadota</taxon>
        <taxon>Betaproteobacteria</taxon>
        <taxon>Neisseriales</taxon>
        <taxon>Chromobacteriaceae</taxon>
        <taxon>Chromobacterium</taxon>
    </lineage>
</organism>
<dbReference type="Gene3D" id="2.80.10.50">
    <property type="match status" value="1"/>
</dbReference>
<sequence length="151" mass="16599">MSDLQGKNQNIQVLRGLSSNRSLLSCSSDGKVVDLWSVDDSSGRQQWDIVLVSGYVDVYNIIISGGTTGGRKYLSCTEDGSKVDLWEVDDGSGRQRWNFVPLNSNIPSYFNIKVVGGVNSGRVYLSCTADGAKVDLWATDDGSGRQRWQRQ</sequence>
<reference evidence="2" key="1">
    <citation type="submission" date="2018-02" db="EMBL/GenBank/DDBJ databases">
        <authorList>
            <person name="O'Hara-Hanley K."/>
            <person name="Soby S."/>
        </authorList>
    </citation>
    <scope>NUCLEOTIDE SEQUENCE [LARGE SCALE GENOMIC DNA]</scope>
    <source>
        <strain evidence="2">MWU14-2602</strain>
    </source>
</reference>
<dbReference type="OrthoDB" id="3078340at2"/>
<evidence type="ECO:0000313" key="1">
    <source>
        <dbReference type="EMBL" id="POZ60231.1"/>
    </source>
</evidence>
<dbReference type="AlphaFoldDB" id="A0A2S5DB58"/>
<dbReference type="SUPFAM" id="SSF50370">
    <property type="entry name" value="Ricin B-like lectins"/>
    <property type="match status" value="1"/>
</dbReference>
<accession>A0A2S5DB58</accession>
<dbReference type="InterPro" id="IPR035992">
    <property type="entry name" value="Ricin_B-like_lectins"/>
</dbReference>
<keyword evidence="2" id="KW-1185">Reference proteome</keyword>
<gene>
    <name evidence="1" type="ORF">C2I19_19940</name>
</gene>
<comment type="caution">
    <text evidence="1">The sequence shown here is derived from an EMBL/GenBank/DDBJ whole genome shotgun (WGS) entry which is preliminary data.</text>
</comment>
<protein>
    <submittedName>
        <fullName evidence="1">Uncharacterized protein</fullName>
    </submittedName>
</protein>
<evidence type="ECO:0000313" key="2">
    <source>
        <dbReference type="Proteomes" id="UP000237082"/>
    </source>
</evidence>
<dbReference type="RefSeq" id="WP_103904348.1">
    <property type="nucleotide sequence ID" value="NZ_PQWB01000153.1"/>
</dbReference>
<name>A0A2S5DB58_9NEIS</name>
<dbReference type="PROSITE" id="PS50231">
    <property type="entry name" value="RICIN_B_LECTIN"/>
    <property type="match status" value="1"/>
</dbReference>